<feature type="transmembrane region" description="Helical" evidence="1">
    <location>
        <begin position="320"/>
        <end position="339"/>
    </location>
</feature>
<evidence type="ECO:0000313" key="3">
    <source>
        <dbReference type="Proteomes" id="UP000234335"/>
    </source>
</evidence>
<organism evidence="2 3">
    <name type="scientific">Anaerococcus octavius</name>
    <dbReference type="NCBI Taxonomy" id="54007"/>
    <lineage>
        <taxon>Bacteria</taxon>
        <taxon>Bacillati</taxon>
        <taxon>Bacillota</taxon>
        <taxon>Tissierellia</taxon>
        <taxon>Tissierellales</taxon>
        <taxon>Peptoniphilaceae</taxon>
        <taxon>Anaerococcus</taxon>
    </lineage>
</organism>
<keyword evidence="3" id="KW-1185">Reference proteome</keyword>
<feature type="transmembrane region" description="Helical" evidence="1">
    <location>
        <begin position="238"/>
        <end position="264"/>
    </location>
</feature>
<proteinExistence type="predicted"/>
<accession>A0A2I1M6K8</accession>
<feature type="transmembrane region" description="Helical" evidence="1">
    <location>
        <begin position="290"/>
        <end position="311"/>
    </location>
</feature>
<reference evidence="2 3" key="1">
    <citation type="submission" date="2017-12" db="EMBL/GenBank/DDBJ databases">
        <title>Phylogenetic diversity of female urinary microbiome.</title>
        <authorList>
            <person name="Thomas-White K."/>
            <person name="Wolfe A.J."/>
        </authorList>
    </citation>
    <scope>NUCLEOTIDE SEQUENCE [LARGE SCALE GENOMIC DNA]</scope>
    <source>
        <strain evidence="2 3">UMB0119</strain>
    </source>
</reference>
<dbReference type="Proteomes" id="UP000234335">
    <property type="component" value="Unassembled WGS sequence"/>
</dbReference>
<evidence type="ECO:0008006" key="4">
    <source>
        <dbReference type="Google" id="ProtNLM"/>
    </source>
</evidence>
<name>A0A2I1M6K8_9FIRM</name>
<dbReference type="EMBL" id="PKGS01000005">
    <property type="protein sequence ID" value="PKZ15773.1"/>
    <property type="molecule type" value="Genomic_DNA"/>
</dbReference>
<feature type="transmembrane region" description="Helical" evidence="1">
    <location>
        <begin position="374"/>
        <end position="396"/>
    </location>
</feature>
<sequence length="402" mass="45795">MKTLKLELKNIFCKKINLLFLVFVLGIGIVTAFFFLKGVSADKVLEDGSIQIVKGKEAIELINEYDKEIAGEITEDKLMMARDIFNSTWDSEKEKRNITKELLEIESLIGPMDSLRFPIKDKMTIVKWDDVDIPIEYARNYYSLRQDMLKKYTDDIKDQKIVEKIWKMEEKVDKPFVMGINHNVWGDSIEWLSMLIIICLILIIFVSATIFTEAKENGLYEIVARTALGQKKFHSSKLIAGTIFNALIYLLMMLSYLAIVYLALGGDGLKTSFQIDMAFSPGNLTYKKVILIQIIGGFIGSLALGSLAMLVSSKSKKSKIALTIMISSFAIYGLLAIFIRPESKLIQYIMNLSPCGISQVFFQLPFPNYIHLGLVMWLPYVMLIFGLVQLIIYDYLTVKLNR</sequence>
<keyword evidence="1" id="KW-0472">Membrane</keyword>
<keyword evidence="1" id="KW-1133">Transmembrane helix</keyword>
<dbReference type="RefSeq" id="WP_101540593.1">
    <property type="nucleotide sequence ID" value="NZ_PKGS01000005.1"/>
</dbReference>
<evidence type="ECO:0000256" key="1">
    <source>
        <dbReference type="SAM" id="Phobius"/>
    </source>
</evidence>
<evidence type="ECO:0000313" key="2">
    <source>
        <dbReference type="EMBL" id="PKZ15773.1"/>
    </source>
</evidence>
<comment type="caution">
    <text evidence="2">The sequence shown here is derived from an EMBL/GenBank/DDBJ whole genome shotgun (WGS) entry which is preliminary data.</text>
</comment>
<protein>
    <recommendedName>
        <fullName evidence="4">ABC-2 family transporter protein</fullName>
    </recommendedName>
</protein>
<feature type="transmembrane region" description="Helical" evidence="1">
    <location>
        <begin position="191"/>
        <end position="211"/>
    </location>
</feature>
<gene>
    <name evidence="2" type="ORF">CYJ34_07050</name>
</gene>
<feature type="transmembrane region" description="Helical" evidence="1">
    <location>
        <begin position="16"/>
        <end position="36"/>
    </location>
</feature>
<keyword evidence="1" id="KW-0812">Transmembrane</keyword>
<dbReference type="AlphaFoldDB" id="A0A2I1M6K8"/>